<dbReference type="InterPro" id="IPR024989">
    <property type="entry name" value="MFS_assoc_dom"/>
</dbReference>
<dbReference type="Pfam" id="PF12832">
    <property type="entry name" value="MFS_1_like"/>
    <property type="match status" value="1"/>
</dbReference>
<dbReference type="SUPFAM" id="SSF103473">
    <property type="entry name" value="MFS general substrate transporter"/>
    <property type="match status" value="1"/>
</dbReference>
<dbReference type="AlphaFoldDB" id="A0A0L7LL11"/>
<protein>
    <submittedName>
        <fullName evidence="8">Major facilitator superfamily domain-containing protein 6</fullName>
    </submittedName>
</protein>
<evidence type="ECO:0000256" key="2">
    <source>
        <dbReference type="ARBA" id="ARBA00005241"/>
    </source>
</evidence>
<keyword evidence="9" id="KW-1185">Reference proteome</keyword>
<dbReference type="PANTHER" id="PTHR16172">
    <property type="entry name" value="MAJOR FACILITATOR SUPERFAMILY DOMAIN-CONTAINING PROTEIN 6-LIKE"/>
    <property type="match status" value="1"/>
</dbReference>
<evidence type="ECO:0000256" key="3">
    <source>
        <dbReference type="ARBA" id="ARBA00022692"/>
    </source>
</evidence>
<accession>A0A0L7LL11</accession>
<comment type="subcellular location">
    <subcellularLocation>
        <location evidence="1">Membrane</location>
        <topology evidence="1">Multi-pass membrane protein</topology>
    </subcellularLocation>
</comment>
<dbReference type="PANTHER" id="PTHR16172:SF37">
    <property type="entry name" value="RE36877P"/>
    <property type="match status" value="1"/>
</dbReference>
<proteinExistence type="inferred from homology"/>
<feature type="transmembrane region" description="Helical" evidence="6">
    <location>
        <begin position="267"/>
        <end position="289"/>
    </location>
</feature>
<evidence type="ECO:0000256" key="4">
    <source>
        <dbReference type="ARBA" id="ARBA00022989"/>
    </source>
</evidence>
<evidence type="ECO:0000313" key="9">
    <source>
        <dbReference type="Proteomes" id="UP000037510"/>
    </source>
</evidence>
<feature type="transmembrane region" description="Helical" evidence="6">
    <location>
        <begin position="222"/>
        <end position="240"/>
    </location>
</feature>
<feature type="transmembrane region" description="Helical" evidence="6">
    <location>
        <begin position="195"/>
        <end position="216"/>
    </location>
</feature>
<gene>
    <name evidence="8" type="ORF">OBRU01_06262</name>
</gene>
<evidence type="ECO:0000256" key="1">
    <source>
        <dbReference type="ARBA" id="ARBA00004141"/>
    </source>
</evidence>
<sequence>MSGSYCCLWLLPMPEPIDTGIIENVYHLNDTIYLKKYQNTTSLEKYTCHWNCSLDSFDVYLTNDSDTYVNTVYVAEDVRNTSCSLLYMELDEVREGEVICLPKSSCNLMCYEDKLILNINKRDIDSKMNDNFLDSSQKDRVTFSSTVEAKNEDNFYMTVTFWAFVVLMCVVNFFETVCFSLLGPERASKYGAQRAWGTVGYGLTALAGGCLIDLVSGTYKDFTPAFAIALVATVVDLYSCRKLTLPSLSSPADSGKALREVLKIPRVLVFITFAVVAGTFDSFIIYYMFW</sequence>
<keyword evidence="4 6" id="KW-1133">Transmembrane helix</keyword>
<dbReference type="EMBL" id="JTDY01000716">
    <property type="protein sequence ID" value="KOB76115.1"/>
    <property type="molecule type" value="Genomic_DNA"/>
</dbReference>
<evidence type="ECO:0000256" key="5">
    <source>
        <dbReference type="ARBA" id="ARBA00023136"/>
    </source>
</evidence>
<reference evidence="8 9" key="1">
    <citation type="journal article" date="2015" name="Genome Biol. Evol.">
        <title>The genome of winter moth (Operophtera brumata) provides a genomic perspective on sexual dimorphism and phenology.</title>
        <authorList>
            <person name="Derks M.F."/>
            <person name="Smit S."/>
            <person name="Salis L."/>
            <person name="Schijlen E."/>
            <person name="Bossers A."/>
            <person name="Mateman C."/>
            <person name="Pijl A.S."/>
            <person name="de Ridder D."/>
            <person name="Groenen M.A."/>
            <person name="Visser M.E."/>
            <person name="Megens H.J."/>
        </authorList>
    </citation>
    <scope>NUCLEOTIDE SEQUENCE [LARGE SCALE GENOMIC DNA]</scope>
    <source>
        <strain evidence="8">WM2013NL</strain>
        <tissue evidence="8">Head and thorax</tissue>
    </source>
</reference>
<dbReference type="GO" id="GO:0016020">
    <property type="term" value="C:membrane"/>
    <property type="evidence" value="ECO:0007669"/>
    <property type="project" value="UniProtKB-SubCell"/>
</dbReference>
<comment type="similarity">
    <text evidence="2">Belongs to the major facilitator superfamily. MFSD6 family.</text>
</comment>
<evidence type="ECO:0000259" key="7">
    <source>
        <dbReference type="Pfam" id="PF12832"/>
    </source>
</evidence>
<keyword evidence="3 6" id="KW-0812">Transmembrane</keyword>
<organism evidence="8 9">
    <name type="scientific">Operophtera brumata</name>
    <name type="common">Winter moth</name>
    <name type="synonym">Phalaena brumata</name>
    <dbReference type="NCBI Taxonomy" id="104452"/>
    <lineage>
        <taxon>Eukaryota</taxon>
        <taxon>Metazoa</taxon>
        <taxon>Ecdysozoa</taxon>
        <taxon>Arthropoda</taxon>
        <taxon>Hexapoda</taxon>
        <taxon>Insecta</taxon>
        <taxon>Pterygota</taxon>
        <taxon>Neoptera</taxon>
        <taxon>Endopterygota</taxon>
        <taxon>Lepidoptera</taxon>
        <taxon>Glossata</taxon>
        <taxon>Ditrysia</taxon>
        <taxon>Geometroidea</taxon>
        <taxon>Geometridae</taxon>
        <taxon>Larentiinae</taxon>
        <taxon>Operophtera</taxon>
    </lineage>
</organism>
<feature type="transmembrane region" description="Helical" evidence="6">
    <location>
        <begin position="161"/>
        <end position="183"/>
    </location>
</feature>
<evidence type="ECO:0000313" key="8">
    <source>
        <dbReference type="EMBL" id="KOB76115.1"/>
    </source>
</evidence>
<evidence type="ECO:0000256" key="6">
    <source>
        <dbReference type="SAM" id="Phobius"/>
    </source>
</evidence>
<keyword evidence="5 6" id="KW-0472">Membrane</keyword>
<dbReference type="Proteomes" id="UP000037510">
    <property type="component" value="Unassembled WGS sequence"/>
</dbReference>
<dbReference type="InterPro" id="IPR051717">
    <property type="entry name" value="MFS_MFSD6"/>
</dbReference>
<name>A0A0L7LL11_OPEBR</name>
<comment type="caution">
    <text evidence="8">The sequence shown here is derived from an EMBL/GenBank/DDBJ whole genome shotgun (WGS) entry which is preliminary data.</text>
</comment>
<dbReference type="STRING" id="104452.A0A0L7LL11"/>
<dbReference type="InterPro" id="IPR036259">
    <property type="entry name" value="MFS_trans_sf"/>
</dbReference>
<feature type="domain" description="Major facilitator superfamily associated" evidence="7">
    <location>
        <begin position="152"/>
        <end position="290"/>
    </location>
</feature>